<dbReference type="EMBL" id="BOMQ01000036">
    <property type="protein sequence ID" value="GIE49601.1"/>
    <property type="molecule type" value="Genomic_DNA"/>
</dbReference>
<accession>A0A919JFP2</accession>
<comment type="caution">
    <text evidence="1">The sequence shown here is derived from an EMBL/GenBank/DDBJ whole genome shotgun (WGS) entry which is preliminary data.</text>
</comment>
<dbReference type="AlphaFoldDB" id="A0A919JFP2"/>
<sequence>MSESAACWIHVEPVAREPSEQRLYPKAQQSLVADGVDRDVGDRVAVDMGEEGVSDQLVDQLEDVGLSVKSPAFDLQYGSADQEVGMSLSAEQWYLGGRVAV</sequence>
<name>A0A919JFP2_9ACTN</name>
<evidence type="ECO:0000313" key="1">
    <source>
        <dbReference type="EMBL" id="GIE49601.1"/>
    </source>
</evidence>
<organism evidence="1 2">
    <name type="scientific">Actinoplanes nipponensis</name>
    <dbReference type="NCBI Taxonomy" id="135950"/>
    <lineage>
        <taxon>Bacteria</taxon>
        <taxon>Bacillati</taxon>
        <taxon>Actinomycetota</taxon>
        <taxon>Actinomycetes</taxon>
        <taxon>Micromonosporales</taxon>
        <taxon>Micromonosporaceae</taxon>
        <taxon>Actinoplanes</taxon>
    </lineage>
</organism>
<evidence type="ECO:0000313" key="2">
    <source>
        <dbReference type="Proteomes" id="UP000647172"/>
    </source>
</evidence>
<gene>
    <name evidence="1" type="ORF">Ani05nite_31350</name>
</gene>
<protein>
    <submittedName>
        <fullName evidence="1">Uncharacterized protein</fullName>
    </submittedName>
</protein>
<dbReference type="Proteomes" id="UP000647172">
    <property type="component" value="Unassembled WGS sequence"/>
</dbReference>
<reference evidence="1" key="1">
    <citation type="submission" date="2021-01" db="EMBL/GenBank/DDBJ databases">
        <title>Whole genome shotgun sequence of Actinoplanes nipponensis NBRC 14063.</title>
        <authorList>
            <person name="Komaki H."/>
            <person name="Tamura T."/>
        </authorList>
    </citation>
    <scope>NUCLEOTIDE SEQUENCE</scope>
    <source>
        <strain evidence="1">NBRC 14063</strain>
    </source>
</reference>
<proteinExistence type="predicted"/>
<keyword evidence="2" id="KW-1185">Reference proteome</keyword>
<dbReference type="RefSeq" id="WP_203769004.1">
    <property type="nucleotide sequence ID" value="NZ_BAAAYJ010000080.1"/>
</dbReference>